<dbReference type="RefSeq" id="WP_211846951.1">
    <property type="nucleotide sequence ID" value="NZ_JAAEDL010000011.1"/>
</dbReference>
<evidence type="ECO:0000313" key="3">
    <source>
        <dbReference type="Proteomes" id="UP001138709"/>
    </source>
</evidence>
<organism evidence="2 3">
    <name type="scientific">Neoroseomonas eburnea</name>
    <dbReference type="NCBI Taxonomy" id="1346889"/>
    <lineage>
        <taxon>Bacteria</taxon>
        <taxon>Pseudomonadati</taxon>
        <taxon>Pseudomonadota</taxon>
        <taxon>Alphaproteobacteria</taxon>
        <taxon>Acetobacterales</taxon>
        <taxon>Acetobacteraceae</taxon>
        <taxon>Neoroseomonas</taxon>
    </lineage>
</organism>
<dbReference type="Proteomes" id="UP001138709">
    <property type="component" value="Unassembled WGS sequence"/>
</dbReference>
<keyword evidence="3" id="KW-1185">Reference proteome</keyword>
<proteinExistence type="predicted"/>
<dbReference type="EMBL" id="JAAEDL010000011">
    <property type="protein sequence ID" value="MBR0681424.1"/>
    <property type="molecule type" value="Genomic_DNA"/>
</dbReference>
<evidence type="ECO:0000313" key="2">
    <source>
        <dbReference type="EMBL" id="MBR0681424.1"/>
    </source>
</evidence>
<gene>
    <name evidence="2" type="ORF">GXW74_13090</name>
</gene>
<dbReference type="AlphaFoldDB" id="A0A9X9XCI8"/>
<keyword evidence="1" id="KW-0732">Signal</keyword>
<comment type="caution">
    <text evidence="2">The sequence shown here is derived from an EMBL/GenBank/DDBJ whole genome shotgun (WGS) entry which is preliminary data.</text>
</comment>
<reference evidence="2" key="2">
    <citation type="journal article" date="2021" name="Syst. Appl. Microbiol.">
        <title>Roseomonas hellenica sp. nov., isolated from roots of wild-growing Alkanna tinctoria.</title>
        <authorList>
            <person name="Rat A."/>
            <person name="Naranjo H.D."/>
            <person name="Lebbe L."/>
            <person name="Cnockaert M."/>
            <person name="Krigas N."/>
            <person name="Grigoriadou K."/>
            <person name="Maloupa E."/>
            <person name="Willems A."/>
        </authorList>
    </citation>
    <scope>NUCLEOTIDE SEQUENCE</scope>
    <source>
        <strain evidence="2">LMG 31228</strain>
    </source>
</reference>
<evidence type="ECO:0000256" key="1">
    <source>
        <dbReference type="SAM" id="SignalP"/>
    </source>
</evidence>
<protein>
    <submittedName>
        <fullName evidence="2">Uncharacterized protein</fullName>
    </submittedName>
</protein>
<reference evidence="2" key="1">
    <citation type="submission" date="2020-01" db="EMBL/GenBank/DDBJ databases">
        <authorList>
            <person name="Rat A."/>
        </authorList>
    </citation>
    <scope>NUCLEOTIDE SEQUENCE</scope>
    <source>
        <strain evidence="2">LMG 31228</strain>
    </source>
</reference>
<accession>A0A9X9XCI8</accession>
<feature type="signal peptide" evidence="1">
    <location>
        <begin position="1"/>
        <end position="16"/>
    </location>
</feature>
<name>A0A9X9XCI8_9PROT</name>
<feature type="chain" id="PRO_5040805315" evidence="1">
    <location>
        <begin position="17"/>
        <end position="247"/>
    </location>
</feature>
<sequence>MRRFLALLFLAGPAAAQPADWRAAAPALPLDGAVRAMTAPVAIGGTAWGPWQRICREQTLRPGRPPQRDCLGVIEARPEAGGMRLILLQEATGLRISALRTAEGRVAEFVAIGADGATPPPDAARDGLLAAWREQFVTISLERRRIGPREDFVLPIEGSPRAGTCRVEGSAAVGQRPVLVARCAVELAGRLRGGEAQARIAIFARVAVDTATGMVAAQGYATRIETFAAGGRSNGVVVTPSRVTLER</sequence>